<evidence type="ECO:0000313" key="1">
    <source>
        <dbReference type="EMBL" id="CAK9327703.1"/>
    </source>
</evidence>
<protein>
    <submittedName>
        <fullName evidence="1">Uncharacterized protein</fullName>
    </submittedName>
</protein>
<feature type="non-terminal residue" evidence="1">
    <location>
        <position position="78"/>
    </location>
</feature>
<organism evidence="1 2">
    <name type="scientific">Citrullus colocynthis</name>
    <name type="common">colocynth</name>
    <dbReference type="NCBI Taxonomy" id="252529"/>
    <lineage>
        <taxon>Eukaryota</taxon>
        <taxon>Viridiplantae</taxon>
        <taxon>Streptophyta</taxon>
        <taxon>Embryophyta</taxon>
        <taxon>Tracheophyta</taxon>
        <taxon>Spermatophyta</taxon>
        <taxon>Magnoliopsida</taxon>
        <taxon>eudicotyledons</taxon>
        <taxon>Gunneridae</taxon>
        <taxon>Pentapetalae</taxon>
        <taxon>rosids</taxon>
        <taxon>fabids</taxon>
        <taxon>Cucurbitales</taxon>
        <taxon>Cucurbitaceae</taxon>
        <taxon>Benincaseae</taxon>
        <taxon>Citrullus</taxon>
    </lineage>
</organism>
<dbReference type="EMBL" id="OZ021742">
    <property type="protein sequence ID" value="CAK9327703.1"/>
    <property type="molecule type" value="Genomic_DNA"/>
</dbReference>
<keyword evidence="2" id="KW-1185">Reference proteome</keyword>
<evidence type="ECO:0000313" key="2">
    <source>
        <dbReference type="Proteomes" id="UP001642487"/>
    </source>
</evidence>
<proteinExistence type="predicted"/>
<accession>A0ABP0Z4I3</accession>
<gene>
    <name evidence="1" type="ORF">CITCOLO1_LOCUS20091</name>
</gene>
<reference evidence="1 2" key="1">
    <citation type="submission" date="2024-03" db="EMBL/GenBank/DDBJ databases">
        <authorList>
            <person name="Gkanogiannis A."/>
            <person name="Becerra Lopez-Lavalle L."/>
        </authorList>
    </citation>
    <scope>NUCLEOTIDE SEQUENCE [LARGE SCALE GENOMIC DNA]</scope>
</reference>
<sequence length="78" mass="8959">MEECWFLKVTDEFLNVQELLEQIVKDDDSKEEDDIQEEEEQLALAAAAAAFKESRSHVDVIFPLRKYGDIVPDADVTE</sequence>
<name>A0ABP0Z4I3_9ROSI</name>
<dbReference type="Proteomes" id="UP001642487">
    <property type="component" value="Chromosome 8"/>
</dbReference>